<dbReference type="GO" id="GO:0006508">
    <property type="term" value="P:proteolysis"/>
    <property type="evidence" value="ECO:0007669"/>
    <property type="project" value="UniProtKB-KW"/>
</dbReference>
<reference evidence="9" key="1">
    <citation type="journal article" date="2020" name="Fungal Divers.">
        <title>Resolving the Mortierellaceae phylogeny through synthesis of multi-gene phylogenetics and phylogenomics.</title>
        <authorList>
            <person name="Vandepol N."/>
            <person name="Liber J."/>
            <person name="Desiro A."/>
            <person name="Na H."/>
            <person name="Kennedy M."/>
            <person name="Barry K."/>
            <person name="Grigoriev I.V."/>
            <person name="Miller A.N."/>
            <person name="O'Donnell K."/>
            <person name="Stajich J.E."/>
            <person name="Bonito G."/>
        </authorList>
    </citation>
    <scope>NUCLEOTIDE SEQUENCE</scope>
    <source>
        <strain evidence="9">NVP1</strain>
    </source>
</reference>
<proteinExistence type="inferred from homology"/>
<accession>A0A9P5SBX0</accession>
<evidence type="ECO:0000256" key="3">
    <source>
        <dbReference type="ARBA" id="ARBA00022729"/>
    </source>
</evidence>
<dbReference type="Pfam" id="PF00082">
    <property type="entry name" value="Peptidase_S8"/>
    <property type="match status" value="1"/>
</dbReference>
<evidence type="ECO:0000256" key="5">
    <source>
        <dbReference type="ARBA" id="ARBA00022825"/>
    </source>
</evidence>
<organism evidence="9 10">
    <name type="scientific">Podila minutissima</name>
    <dbReference type="NCBI Taxonomy" id="64525"/>
    <lineage>
        <taxon>Eukaryota</taxon>
        <taxon>Fungi</taxon>
        <taxon>Fungi incertae sedis</taxon>
        <taxon>Mucoromycota</taxon>
        <taxon>Mortierellomycotina</taxon>
        <taxon>Mortierellomycetes</taxon>
        <taxon>Mortierellales</taxon>
        <taxon>Mortierellaceae</taxon>
        <taxon>Podila</taxon>
    </lineage>
</organism>
<keyword evidence="10" id="KW-1185">Reference proteome</keyword>
<keyword evidence="2" id="KW-0645">Protease</keyword>
<gene>
    <name evidence="9" type="ORF">BG006_011441</name>
</gene>
<dbReference type="EMBL" id="JAAAUY010000987">
    <property type="protein sequence ID" value="KAF9325040.1"/>
    <property type="molecule type" value="Genomic_DNA"/>
</dbReference>
<evidence type="ECO:0000256" key="6">
    <source>
        <dbReference type="PROSITE-ProRule" id="PRU01240"/>
    </source>
</evidence>
<comment type="similarity">
    <text evidence="1 6">Belongs to the peptidase S8 family.</text>
</comment>
<dbReference type="InterPro" id="IPR010435">
    <property type="entry name" value="C5a/SBT2-like_Fn3"/>
</dbReference>
<dbReference type="SUPFAM" id="SSF52743">
    <property type="entry name" value="Subtilisin-like"/>
    <property type="match status" value="1"/>
</dbReference>
<evidence type="ECO:0000313" key="10">
    <source>
        <dbReference type="Proteomes" id="UP000696485"/>
    </source>
</evidence>
<dbReference type="InterPro" id="IPR000209">
    <property type="entry name" value="Peptidase_S8/S53_dom"/>
</dbReference>
<dbReference type="PROSITE" id="PS00138">
    <property type="entry name" value="SUBTILASE_SER"/>
    <property type="match status" value="1"/>
</dbReference>
<evidence type="ECO:0000256" key="4">
    <source>
        <dbReference type="ARBA" id="ARBA00022801"/>
    </source>
</evidence>
<dbReference type="Gene3D" id="2.60.40.1710">
    <property type="entry name" value="Subtilisin-like superfamily"/>
    <property type="match status" value="1"/>
</dbReference>
<dbReference type="Gene3D" id="3.40.50.200">
    <property type="entry name" value="Peptidase S8/S53 domain"/>
    <property type="match status" value="1"/>
</dbReference>
<name>A0A9P5SBX0_9FUNG</name>
<keyword evidence="3" id="KW-0732">Signal</keyword>
<dbReference type="Proteomes" id="UP000696485">
    <property type="component" value="Unassembled WGS sequence"/>
</dbReference>
<feature type="non-terminal residue" evidence="9">
    <location>
        <position position="1"/>
    </location>
</feature>
<dbReference type="InterPro" id="IPR023828">
    <property type="entry name" value="Peptidase_S8_Ser-AS"/>
</dbReference>
<evidence type="ECO:0000313" key="9">
    <source>
        <dbReference type="EMBL" id="KAF9325040.1"/>
    </source>
</evidence>
<dbReference type="GO" id="GO:0004252">
    <property type="term" value="F:serine-type endopeptidase activity"/>
    <property type="evidence" value="ECO:0007669"/>
    <property type="project" value="InterPro"/>
</dbReference>
<comment type="caution">
    <text evidence="6">Lacks conserved residue(s) required for the propagation of feature annotation.</text>
</comment>
<evidence type="ECO:0000259" key="7">
    <source>
        <dbReference type="Pfam" id="PF00082"/>
    </source>
</evidence>
<feature type="domain" description="Peptidase S8/S53" evidence="7">
    <location>
        <begin position="2"/>
        <end position="61"/>
    </location>
</feature>
<sequence length="356" mass="38374">GGYAVLSGTSMSAPYIAGAHAIYIQAKRAKPRGDAMRRAFKNTATVSSNFGSKTKTSAAKQGAGLINVLKAITATTSITPDHLDLLDSTNFKGTQKITIRNEGKRTETYTLSHIAADALNAYPDTKKTWPLGTPLIEADYATVSFSSNKVKIPAGKSVKVTLNFKEPKAGNAAHFPIYSGYVIATPASKGGVEVQIPYTGVKGDIAKVPIADRDLKFPRFGITNARDVLISDEVTGDLVADMKTTFPTILTRIGSHSPDRQIRVYDAQKNFKGFVSSHLEGAAFGYAGRDKNVDKDNNLVFGQWVWKGKVFASANATAPVQLPSGTYNIEVAFQHKFSKGAFPADFEVWNLGNIKF</sequence>
<dbReference type="PROSITE" id="PS51892">
    <property type="entry name" value="SUBTILASE"/>
    <property type="match status" value="1"/>
</dbReference>
<evidence type="ECO:0000256" key="2">
    <source>
        <dbReference type="ARBA" id="ARBA00022670"/>
    </source>
</evidence>
<dbReference type="InterPro" id="IPR036852">
    <property type="entry name" value="Peptidase_S8/S53_dom_sf"/>
</dbReference>
<evidence type="ECO:0000256" key="1">
    <source>
        <dbReference type="ARBA" id="ARBA00011073"/>
    </source>
</evidence>
<comment type="caution">
    <text evidence="9">The sequence shown here is derived from an EMBL/GenBank/DDBJ whole genome shotgun (WGS) entry which is preliminary data.</text>
</comment>
<keyword evidence="4" id="KW-0378">Hydrolase</keyword>
<evidence type="ECO:0000259" key="8">
    <source>
        <dbReference type="Pfam" id="PF06280"/>
    </source>
</evidence>
<dbReference type="AlphaFoldDB" id="A0A9P5SBX0"/>
<protein>
    <submittedName>
        <fullName evidence="9">Uncharacterized protein</fullName>
    </submittedName>
</protein>
<dbReference type="Pfam" id="PF06280">
    <property type="entry name" value="fn3_5"/>
    <property type="match status" value="1"/>
</dbReference>
<feature type="domain" description="C5a peptidase/Subtilisin-like protease SBT2-like Fn3-like" evidence="8">
    <location>
        <begin position="91"/>
        <end position="199"/>
    </location>
</feature>
<keyword evidence="5" id="KW-0720">Serine protease</keyword>
<dbReference type="GO" id="GO:0016020">
    <property type="term" value="C:membrane"/>
    <property type="evidence" value="ECO:0007669"/>
    <property type="project" value="InterPro"/>
</dbReference>